<dbReference type="eggNOG" id="COG1399">
    <property type="taxonomic scope" value="Bacteria"/>
</dbReference>
<keyword evidence="2" id="KW-1185">Reference proteome</keyword>
<proteinExistence type="predicted"/>
<dbReference type="InterPro" id="IPR003772">
    <property type="entry name" value="YceD"/>
</dbReference>
<accession>R3W2H3</accession>
<protein>
    <submittedName>
        <fullName evidence="1">Nucleic acid-binding protein</fullName>
    </submittedName>
</protein>
<dbReference type="Proteomes" id="UP000013785">
    <property type="component" value="Unassembled WGS sequence"/>
</dbReference>
<gene>
    <name evidence="1" type="ORF">UC3_02205</name>
</gene>
<dbReference type="OrthoDB" id="9790372at2"/>
<sequence>MKWSLLELRKYQETPLNFNETLDIKSDLMKRDNLIVDVAPVQVEGIITVTKKDYLVHYNIQTTLTVPSTRSLEPVALPMNFSVDEVFMTEEQYQSRDELIPEEEILLLETTQLDLKQSIEDNLLLAIPMRVLTEEEKISDELPKGESWEVISEDEYAQRKEIASSEVDPRLAKLSELFGADDSE</sequence>
<dbReference type="STRING" id="154621.RV11_GL001520"/>
<dbReference type="HOGENOM" id="CLU_100236_3_1_9"/>
<dbReference type="EMBL" id="AJAT01000017">
    <property type="protein sequence ID" value="EOL41857.1"/>
    <property type="molecule type" value="Genomic_DNA"/>
</dbReference>
<organism evidence="1 2">
    <name type="scientific">Enterococcus phoeniculicola ATCC BAA-412</name>
    <dbReference type="NCBI Taxonomy" id="1158610"/>
    <lineage>
        <taxon>Bacteria</taxon>
        <taxon>Bacillati</taxon>
        <taxon>Bacillota</taxon>
        <taxon>Bacilli</taxon>
        <taxon>Lactobacillales</taxon>
        <taxon>Enterococcaceae</taxon>
        <taxon>Enterococcus</taxon>
    </lineage>
</organism>
<dbReference type="AlphaFoldDB" id="R3W2H3"/>
<comment type="caution">
    <text evidence="1">The sequence shown here is derived from an EMBL/GenBank/DDBJ whole genome shotgun (WGS) entry which is preliminary data.</text>
</comment>
<reference evidence="1 2" key="1">
    <citation type="submission" date="2013-02" db="EMBL/GenBank/DDBJ databases">
        <title>The Genome Sequence of Enterococcus phoeniculicola BAA-412.</title>
        <authorList>
            <consortium name="The Broad Institute Genome Sequencing Platform"/>
            <consortium name="The Broad Institute Genome Sequencing Center for Infectious Disease"/>
            <person name="Earl A.M."/>
            <person name="Gilmore M.S."/>
            <person name="Lebreton F."/>
            <person name="Walker B."/>
            <person name="Young S.K."/>
            <person name="Zeng Q."/>
            <person name="Gargeya S."/>
            <person name="Fitzgerald M."/>
            <person name="Haas B."/>
            <person name="Abouelleil A."/>
            <person name="Alvarado L."/>
            <person name="Arachchi H.M."/>
            <person name="Berlin A.M."/>
            <person name="Chapman S.B."/>
            <person name="Dewar J."/>
            <person name="Goldberg J."/>
            <person name="Griggs A."/>
            <person name="Gujja S."/>
            <person name="Hansen M."/>
            <person name="Howarth C."/>
            <person name="Imamovic A."/>
            <person name="Larimer J."/>
            <person name="McCowan C."/>
            <person name="Murphy C."/>
            <person name="Neiman D."/>
            <person name="Pearson M."/>
            <person name="Priest M."/>
            <person name="Roberts A."/>
            <person name="Saif S."/>
            <person name="Shea T."/>
            <person name="Sisk P."/>
            <person name="Sykes S."/>
            <person name="Wortman J."/>
            <person name="Nusbaum C."/>
            <person name="Birren B."/>
        </authorList>
    </citation>
    <scope>NUCLEOTIDE SEQUENCE [LARGE SCALE GENOMIC DNA]</scope>
    <source>
        <strain evidence="1 2">ATCC BAA-412</strain>
    </source>
</reference>
<name>R3W2H3_9ENTE</name>
<dbReference type="Pfam" id="PF02620">
    <property type="entry name" value="YceD"/>
    <property type="match status" value="1"/>
</dbReference>
<evidence type="ECO:0000313" key="2">
    <source>
        <dbReference type="Proteomes" id="UP000013785"/>
    </source>
</evidence>
<dbReference type="PATRIC" id="fig|1158610.3.peg.2180"/>
<dbReference type="RefSeq" id="WP_010768849.1">
    <property type="nucleotide sequence ID" value="NZ_ASWE01000001.1"/>
</dbReference>
<evidence type="ECO:0000313" key="1">
    <source>
        <dbReference type="EMBL" id="EOL41857.1"/>
    </source>
</evidence>